<evidence type="ECO:0000313" key="4">
    <source>
        <dbReference type="Proteomes" id="UP000399692"/>
    </source>
</evidence>
<evidence type="ECO:0000256" key="1">
    <source>
        <dbReference type="ARBA" id="ARBA00008950"/>
    </source>
</evidence>
<dbReference type="AlphaFoldDB" id="A0A5E6R7P9"/>
<dbReference type="InterPro" id="IPR029052">
    <property type="entry name" value="Metallo-depent_PP-like"/>
</dbReference>
<dbReference type="InterPro" id="IPR024654">
    <property type="entry name" value="Calcineurin-like_PHP_lpxH"/>
</dbReference>
<dbReference type="PIRSF" id="PIRSF000883">
    <property type="entry name" value="Pesterase_MJ0912"/>
    <property type="match status" value="1"/>
</dbReference>
<evidence type="ECO:0000313" key="3">
    <source>
        <dbReference type="EMBL" id="VVM63782.1"/>
    </source>
</evidence>
<proteinExistence type="inferred from homology"/>
<dbReference type="SUPFAM" id="SSF56300">
    <property type="entry name" value="Metallo-dependent phosphatases"/>
    <property type="match status" value="1"/>
</dbReference>
<dbReference type="Gene3D" id="3.60.21.10">
    <property type="match status" value="1"/>
</dbReference>
<evidence type="ECO:0000259" key="2">
    <source>
        <dbReference type="Pfam" id="PF12850"/>
    </source>
</evidence>
<gene>
    <name evidence="3" type="ORF">PS631_01429</name>
</gene>
<name>A0A5E6R7P9_PSEFL</name>
<dbReference type="OrthoDB" id="9813918at2"/>
<dbReference type="PANTHER" id="PTHR42850:SF2">
    <property type="entry name" value="BLL5683 PROTEIN"/>
    <property type="match status" value="1"/>
</dbReference>
<organism evidence="3 4">
    <name type="scientific">Pseudomonas fluorescens</name>
    <dbReference type="NCBI Taxonomy" id="294"/>
    <lineage>
        <taxon>Bacteria</taxon>
        <taxon>Pseudomonadati</taxon>
        <taxon>Pseudomonadota</taxon>
        <taxon>Gammaproteobacteria</taxon>
        <taxon>Pseudomonadales</taxon>
        <taxon>Pseudomonadaceae</taxon>
        <taxon>Pseudomonas</taxon>
    </lineage>
</organism>
<dbReference type="Pfam" id="PF12850">
    <property type="entry name" value="Metallophos_2"/>
    <property type="match status" value="1"/>
</dbReference>
<dbReference type="RefSeq" id="WP_150569780.1">
    <property type="nucleotide sequence ID" value="NZ_CABVHC010000034.1"/>
</dbReference>
<sequence>MIGIISDVHGNYSALCTVLDRLDALGVSRIICLGDTAGYYSEVNACCDALRERQVLSVMGNHDWYLANQERCPRSNSANACLDYQAGVISASNLDWLKGLATHAVEQEIQMVHGGWNDPLDEYLRPSQGYFDALPGCRFASGHTHVQFLWQGQGKIYCNPGSVGQPRDGDPRAGFATWDGETFVLHRVAYDIGRTQRAMAAAGFTPYFYQNLEKGTQIGGRISTVPGL</sequence>
<reference evidence="3 4" key="1">
    <citation type="submission" date="2019-09" db="EMBL/GenBank/DDBJ databases">
        <authorList>
            <person name="Chandra G."/>
            <person name="Truman W A."/>
        </authorList>
    </citation>
    <scope>NUCLEOTIDE SEQUENCE [LARGE SCALE GENOMIC DNA]</scope>
    <source>
        <strain evidence="3">PS631</strain>
    </source>
</reference>
<comment type="similarity">
    <text evidence="1">Belongs to the metallophosphoesterase superfamily. YfcE family.</text>
</comment>
<protein>
    <recommendedName>
        <fullName evidence="2">Calcineurin-like phosphoesterase domain-containing protein</fullName>
    </recommendedName>
</protein>
<feature type="domain" description="Calcineurin-like phosphoesterase" evidence="2">
    <location>
        <begin position="2"/>
        <end position="179"/>
    </location>
</feature>
<dbReference type="InterPro" id="IPR011152">
    <property type="entry name" value="Pesterase_MJ0912"/>
</dbReference>
<dbReference type="GO" id="GO:0005737">
    <property type="term" value="C:cytoplasm"/>
    <property type="evidence" value="ECO:0007669"/>
    <property type="project" value="TreeGrafter"/>
</dbReference>
<dbReference type="EMBL" id="CABVHF010000002">
    <property type="protein sequence ID" value="VVM63782.1"/>
    <property type="molecule type" value="Genomic_DNA"/>
</dbReference>
<dbReference type="InterPro" id="IPR050126">
    <property type="entry name" value="Ap4A_hydrolase"/>
</dbReference>
<dbReference type="Proteomes" id="UP000399692">
    <property type="component" value="Unassembled WGS sequence"/>
</dbReference>
<dbReference type="PANTHER" id="PTHR42850">
    <property type="entry name" value="METALLOPHOSPHOESTERASE"/>
    <property type="match status" value="1"/>
</dbReference>
<dbReference type="GO" id="GO:0016791">
    <property type="term" value="F:phosphatase activity"/>
    <property type="evidence" value="ECO:0007669"/>
    <property type="project" value="TreeGrafter"/>
</dbReference>
<accession>A0A5E6R7P9</accession>